<reference evidence="1" key="1">
    <citation type="submission" date="2018-04" db="EMBL/GenBank/DDBJ databases">
        <title>Whole genome sequencing of Hypsizygus marmoreus.</title>
        <authorList>
            <person name="Choi I.-G."/>
            <person name="Min B."/>
            <person name="Kim J.-G."/>
            <person name="Kim S."/>
            <person name="Oh Y.-L."/>
            <person name="Kong W.-S."/>
            <person name="Park H."/>
            <person name="Jeong J."/>
            <person name="Song E.-S."/>
        </authorList>
    </citation>
    <scope>NUCLEOTIDE SEQUENCE [LARGE SCALE GENOMIC DNA]</scope>
    <source>
        <strain evidence="1">51987-8</strain>
    </source>
</reference>
<accession>A0A369J9K6</accession>
<comment type="caution">
    <text evidence="1">The sequence shown here is derived from an EMBL/GenBank/DDBJ whole genome shotgun (WGS) entry which is preliminary data.</text>
</comment>
<dbReference type="EMBL" id="LUEZ02000158">
    <property type="protein sequence ID" value="RDB15526.1"/>
    <property type="molecule type" value="Genomic_DNA"/>
</dbReference>
<sequence length="78" mass="8576">MPVMHARPRPASLPPSPLVLLHSFSWLSTGRCASRAPLKSMAKHPTFTGQFLPGSEDQSLNLISKKPFPQSASYFIQV</sequence>
<protein>
    <submittedName>
        <fullName evidence="1">Uncharacterized protein</fullName>
    </submittedName>
</protein>
<gene>
    <name evidence="1" type="ORF">Hypma_004264</name>
</gene>
<dbReference type="Proteomes" id="UP000076154">
    <property type="component" value="Unassembled WGS sequence"/>
</dbReference>
<evidence type="ECO:0000313" key="2">
    <source>
        <dbReference type="Proteomes" id="UP000076154"/>
    </source>
</evidence>
<dbReference type="AlphaFoldDB" id="A0A369J9K6"/>
<dbReference type="InParanoid" id="A0A369J9K6"/>
<proteinExistence type="predicted"/>
<keyword evidence="2" id="KW-1185">Reference proteome</keyword>
<evidence type="ECO:0000313" key="1">
    <source>
        <dbReference type="EMBL" id="RDB15526.1"/>
    </source>
</evidence>
<organism evidence="1 2">
    <name type="scientific">Hypsizygus marmoreus</name>
    <name type="common">White beech mushroom</name>
    <name type="synonym">Agaricus marmoreus</name>
    <dbReference type="NCBI Taxonomy" id="39966"/>
    <lineage>
        <taxon>Eukaryota</taxon>
        <taxon>Fungi</taxon>
        <taxon>Dikarya</taxon>
        <taxon>Basidiomycota</taxon>
        <taxon>Agaricomycotina</taxon>
        <taxon>Agaricomycetes</taxon>
        <taxon>Agaricomycetidae</taxon>
        <taxon>Agaricales</taxon>
        <taxon>Tricholomatineae</taxon>
        <taxon>Lyophyllaceae</taxon>
        <taxon>Hypsizygus</taxon>
    </lineage>
</organism>
<name>A0A369J9K6_HYPMA</name>